<keyword evidence="2" id="KW-1185">Reference proteome</keyword>
<accession>A0A4R7VY76</accession>
<sequence length="31" mass="3334">MEIAQLVLQFGVLGLGILQAAVQILHELTQS</sequence>
<dbReference type="EMBL" id="SOCP01000003">
    <property type="protein sequence ID" value="TDV55123.1"/>
    <property type="molecule type" value="Genomic_DNA"/>
</dbReference>
<proteinExistence type="predicted"/>
<organism evidence="1 2">
    <name type="scientific">Actinophytocola oryzae</name>
    <dbReference type="NCBI Taxonomy" id="502181"/>
    <lineage>
        <taxon>Bacteria</taxon>
        <taxon>Bacillati</taxon>
        <taxon>Actinomycetota</taxon>
        <taxon>Actinomycetes</taxon>
        <taxon>Pseudonocardiales</taxon>
        <taxon>Pseudonocardiaceae</taxon>
    </lineage>
</organism>
<protein>
    <submittedName>
        <fullName evidence="1">Uncharacterized protein</fullName>
    </submittedName>
</protein>
<reference evidence="1 2" key="1">
    <citation type="submission" date="2019-03" db="EMBL/GenBank/DDBJ databases">
        <title>Genomic Encyclopedia of Archaeal and Bacterial Type Strains, Phase II (KMG-II): from individual species to whole genera.</title>
        <authorList>
            <person name="Goeker M."/>
        </authorList>
    </citation>
    <scope>NUCLEOTIDE SEQUENCE [LARGE SCALE GENOMIC DNA]</scope>
    <source>
        <strain evidence="1 2">DSM 45499</strain>
    </source>
</reference>
<dbReference type="Proteomes" id="UP000294927">
    <property type="component" value="Unassembled WGS sequence"/>
</dbReference>
<gene>
    <name evidence="1" type="ORF">CLV71_103364</name>
</gene>
<name>A0A4R7VY76_9PSEU</name>
<dbReference type="AlphaFoldDB" id="A0A4R7VY76"/>
<comment type="caution">
    <text evidence="1">The sequence shown here is derived from an EMBL/GenBank/DDBJ whole genome shotgun (WGS) entry which is preliminary data.</text>
</comment>
<evidence type="ECO:0000313" key="2">
    <source>
        <dbReference type="Proteomes" id="UP000294927"/>
    </source>
</evidence>
<evidence type="ECO:0000313" key="1">
    <source>
        <dbReference type="EMBL" id="TDV55123.1"/>
    </source>
</evidence>